<dbReference type="Proteomes" id="UP000291084">
    <property type="component" value="Chromosome 8"/>
</dbReference>
<protein>
    <submittedName>
        <fullName evidence="1">Uncharacterized protein</fullName>
    </submittedName>
</protein>
<dbReference type="EMBL" id="AP015041">
    <property type="protein sequence ID" value="BAT95719.1"/>
    <property type="molecule type" value="Genomic_DNA"/>
</dbReference>
<gene>
    <name evidence="1" type="primary">Vigan.08G249400</name>
    <name evidence="1" type="ORF">VIGAN_08249400</name>
</gene>
<evidence type="ECO:0000313" key="2">
    <source>
        <dbReference type="Proteomes" id="UP000291084"/>
    </source>
</evidence>
<dbReference type="AlphaFoldDB" id="A0A0S3SSC2"/>
<proteinExistence type="predicted"/>
<evidence type="ECO:0000313" key="1">
    <source>
        <dbReference type="EMBL" id="BAT95719.1"/>
    </source>
</evidence>
<feature type="non-terminal residue" evidence="1">
    <location>
        <position position="1"/>
    </location>
</feature>
<sequence>PPFQKIETLKTFQSSFFLLTNFHHLHLHPVSSLLAGHTTFHNFLSFPFSIETPPHMPPSCWPFPWNLASTTWFSSELRDHQIEGFPA</sequence>
<accession>A0A0S3SSC2</accession>
<reference evidence="1 2" key="1">
    <citation type="journal article" date="2015" name="Sci. Rep.">
        <title>The power of single molecule real-time sequencing technology in the de novo assembly of a eukaryotic genome.</title>
        <authorList>
            <person name="Sakai H."/>
            <person name="Naito K."/>
            <person name="Ogiso-Tanaka E."/>
            <person name="Takahashi Y."/>
            <person name="Iseki K."/>
            <person name="Muto C."/>
            <person name="Satou K."/>
            <person name="Teruya K."/>
            <person name="Shiroma A."/>
            <person name="Shimoji M."/>
            <person name="Hirano T."/>
            <person name="Itoh T."/>
            <person name="Kaga A."/>
            <person name="Tomooka N."/>
        </authorList>
    </citation>
    <scope>NUCLEOTIDE SEQUENCE [LARGE SCALE GENOMIC DNA]</scope>
    <source>
        <strain evidence="2">cv. Shumari</strain>
    </source>
</reference>
<organism evidence="1 2">
    <name type="scientific">Vigna angularis var. angularis</name>
    <dbReference type="NCBI Taxonomy" id="157739"/>
    <lineage>
        <taxon>Eukaryota</taxon>
        <taxon>Viridiplantae</taxon>
        <taxon>Streptophyta</taxon>
        <taxon>Embryophyta</taxon>
        <taxon>Tracheophyta</taxon>
        <taxon>Spermatophyta</taxon>
        <taxon>Magnoliopsida</taxon>
        <taxon>eudicotyledons</taxon>
        <taxon>Gunneridae</taxon>
        <taxon>Pentapetalae</taxon>
        <taxon>rosids</taxon>
        <taxon>fabids</taxon>
        <taxon>Fabales</taxon>
        <taxon>Fabaceae</taxon>
        <taxon>Papilionoideae</taxon>
        <taxon>50 kb inversion clade</taxon>
        <taxon>NPAAA clade</taxon>
        <taxon>indigoferoid/millettioid clade</taxon>
        <taxon>Phaseoleae</taxon>
        <taxon>Vigna</taxon>
    </lineage>
</organism>
<name>A0A0S3SSC2_PHAAN</name>
<keyword evidence="2" id="KW-1185">Reference proteome</keyword>